<feature type="domain" description="Ribonucleotide reductase large subunit C-terminal" evidence="13">
    <location>
        <begin position="398"/>
        <end position="543"/>
    </location>
</feature>
<keyword evidence="7" id="KW-0215">Deoxyribonucleotide synthesis</keyword>
<dbReference type="GO" id="GO:0004748">
    <property type="term" value="F:ribonucleoside-diphosphate reductase activity, thioredoxin disulfide as acceptor"/>
    <property type="evidence" value="ECO:0007669"/>
    <property type="project" value="UniProtKB-EC"/>
</dbReference>
<proteinExistence type="inferred from homology"/>
<dbReference type="InterPro" id="IPR050862">
    <property type="entry name" value="RdRp_reductase_class-2"/>
</dbReference>
<dbReference type="PANTHER" id="PTHR43371">
    <property type="entry name" value="VITAMIN B12-DEPENDENT RIBONUCLEOTIDE REDUCTASE"/>
    <property type="match status" value="1"/>
</dbReference>
<dbReference type="GO" id="GO:0005524">
    <property type="term" value="F:ATP binding"/>
    <property type="evidence" value="ECO:0007669"/>
    <property type="project" value="InterPro"/>
</dbReference>
<dbReference type="InterPro" id="IPR013344">
    <property type="entry name" value="RNR_NrdJ/NrdZ"/>
</dbReference>
<dbReference type="eggNOG" id="COG0209">
    <property type="taxonomic scope" value="Bacteria"/>
</dbReference>
<dbReference type="GO" id="GO:0031419">
    <property type="term" value="F:cobalamin binding"/>
    <property type="evidence" value="ECO:0007669"/>
    <property type="project" value="UniProtKB-KW"/>
</dbReference>
<evidence type="ECO:0000313" key="15">
    <source>
        <dbReference type="Proteomes" id="UP000005139"/>
    </source>
</evidence>
<dbReference type="UniPathway" id="UPA00326"/>
<keyword evidence="9 11" id="KW-0170">Cobalt</keyword>
<dbReference type="EMBL" id="AAWL01000005">
    <property type="protein sequence ID" value="EAX47943.1"/>
    <property type="molecule type" value="Genomic_DNA"/>
</dbReference>
<keyword evidence="8" id="KW-1015">Disulfide bond</keyword>
<keyword evidence="3 11" id="KW-0846">Cobalamin</keyword>
<name>A1HPG6_9FIRM</name>
<dbReference type="CDD" id="cd02888">
    <property type="entry name" value="RNR_II_dimer"/>
    <property type="match status" value="1"/>
</dbReference>
<evidence type="ECO:0000256" key="11">
    <source>
        <dbReference type="RuleBase" id="RU364064"/>
    </source>
</evidence>
<dbReference type="PANTHER" id="PTHR43371:SF1">
    <property type="entry name" value="RIBONUCLEOSIDE-DIPHOSPHATE REDUCTASE"/>
    <property type="match status" value="1"/>
</dbReference>
<accession>A1HPG6</accession>
<dbReference type="SUPFAM" id="SSF51998">
    <property type="entry name" value="PFL-like glycyl radical enzymes"/>
    <property type="match status" value="1"/>
</dbReference>
<gene>
    <name evidence="14" type="ORF">TcarDRAFT_1821</name>
</gene>
<protein>
    <recommendedName>
        <fullName evidence="11">Vitamin B12-dependent ribonucleotide reductase</fullName>
        <ecNumber evidence="11">1.17.4.1</ecNumber>
    </recommendedName>
</protein>
<evidence type="ECO:0000256" key="5">
    <source>
        <dbReference type="ARBA" id="ARBA00022741"/>
    </source>
</evidence>
<dbReference type="PRINTS" id="PR01183">
    <property type="entry name" value="RIBORDTASEM1"/>
</dbReference>
<feature type="domain" description="Ribonucleotide reductase large subunit N-terminal" evidence="12">
    <location>
        <begin position="6"/>
        <end position="73"/>
    </location>
</feature>
<reference evidence="14 15" key="2">
    <citation type="submission" date="2007-01" db="EMBL/GenBank/DDBJ databases">
        <title>Sequencing of the draft genome and assembly of Thermosinus carboxydivorans Nor1.</title>
        <authorList>
            <consortium name="US DOE Joint Genome Institute (JGI-PGF)"/>
            <person name="Copeland A."/>
            <person name="Lucas S."/>
            <person name="Lapidus A."/>
            <person name="Barry K."/>
            <person name="Glavina del Rio T."/>
            <person name="Dalin E."/>
            <person name="Tice H."/>
            <person name="Bruce D."/>
            <person name="Pitluck S."/>
            <person name="Richardson P."/>
        </authorList>
    </citation>
    <scope>NUCLEOTIDE SEQUENCE [LARGE SCALE GENOMIC DNA]</scope>
    <source>
        <strain evidence="14 15">Nor1</strain>
    </source>
</reference>
<feature type="domain" description="Ribonucleotide reductase large subunit C-terminal" evidence="13">
    <location>
        <begin position="77"/>
        <end position="393"/>
    </location>
</feature>
<evidence type="ECO:0000256" key="7">
    <source>
        <dbReference type="ARBA" id="ARBA00023116"/>
    </source>
</evidence>
<evidence type="ECO:0000256" key="8">
    <source>
        <dbReference type="ARBA" id="ARBA00023157"/>
    </source>
</evidence>
<dbReference type="Pfam" id="PF02867">
    <property type="entry name" value="Ribonuc_red_lgC"/>
    <property type="match status" value="2"/>
</dbReference>
<sequence>MLSGEAMAVLKARYLREGETPEKMFWRVAEYVAEAEALYGGDRQAACQEYYAIMAGLEFLPNSPALMNAGRKQAQMAACFVLPVDDSLGDIFDTLKHAALIHQSGGGTGFSFSRLRPKGDRIAGTNGKASGPVSFLHVYDAATEVVRQGAVRRGANMAVLRVDHPDIEEFITAKRDRTVLNNFNLSVGITDAFMVAVAQDRSFALVHPRTGRTVRQVSARRLFDLMAAMAWENGEPGLFFLDTVNRANPTPHLGNFEAPNPCSEQPLLPYESCVLGSVNLAKMVAADGQHLDYDRLSVVVRRAVRFLDNIIDRNWYPLPAVAEATLRTRKIGLGIMGLADLFIMLDIPYGSKQAVLLTADIMRFITAEARRESARLAAERGPFPAYPGSIYESSIGPVRNATVTTIAPTGTISIIANCSSGIEPLFALAFSRHVLGGQVLASINPTVLAYLDKRGLLTTDVEKTIKHQGSVRNTGLPYHVKQVLATAHEIRPIWHVAQLAAAQRYTDNAVSKTVNLPHKAMPHDVARIFSLAYRSGCKGVTVYRDGSRDQQVLVQGVAANCSLCQE</sequence>
<comment type="catalytic activity">
    <reaction evidence="10 11">
        <text>a 2'-deoxyribonucleoside 5'-diphosphate + [thioredoxin]-disulfide + H2O = a ribonucleoside 5'-diphosphate + [thioredoxin]-dithiol</text>
        <dbReference type="Rhea" id="RHEA:23252"/>
        <dbReference type="Rhea" id="RHEA-COMP:10698"/>
        <dbReference type="Rhea" id="RHEA-COMP:10700"/>
        <dbReference type="ChEBI" id="CHEBI:15377"/>
        <dbReference type="ChEBI" id="CHEBI:29950"/>
        <dbReference type="ChEBI" id="CHEBI:50058"/>
        <dbReference type="ChEBI" id="CHEBI:57930"/>
        <dbReference type="ChEBI" id="CHEBI:73316"/>
        <dbReference type="EC" id="1.17.4.1"/>
    </reaction>
</comment>
<keyword evidence="15" id="KW-1185">Reference proteome</keyword>
<evidence type="ECO:0000259" key="13">
    <source>
        <dbReference type="Pfam" id="PF02867"/>
    </source>
</evidence>
<comment type="caution">
    <text evidence="14">The sequence shown here is derived from an EMBL/GenBank/DDBJ whole genome shotgun (WGS) entry which is preliminary data.</text>
</comment>
<evidence type="ECO:0000256" key="10">
    <source>
        <dbReference type="ARBA" id="ARBA00047754"/>
    </source>
</evidence>
<dbReference type="GO" id="GO:0009263">
    <property type="term" value="P:deoxyribonucleotide biosynthetic process"/>
    <property type="evidence" value="ECO:0007669"/>
    <property type="project" value="UniProtKB-KW"/>
</dbReference>
<reference evidence="14 15" key="1">
    <citation type="submission" date="2007-01" db="EMBL/GenBank/DDBJ databases">
        <title>Annotation of the draft genome assembly of Thermosinus carboxydivorans Nor1.</title>
        <authorList>
            <consortium name="US DOE Joint Genome Institute (JGI-ORNL)"/>
            <person name="Larimer F."/>
            <person name="Land M."/>
            <person name="Hauser L."/>
        </authorList>
    </citation>
    <scope>NUCLEOTIDE SEQUENCE [LARGE SCALE GENOMIC DNA]</scope>
    <source>
        <strain evidence="14 15">Nor1</strain>
    </source>
</reference>
<dbReference type="InterPro" id="IPR013509">
    <property type="entry name" value="RNR_lsu_N"/>
</dbReference>
<evidence type="ECO:0000313" key="14">
    <source>
        <dbReference type="EMBL" id="EAX47943.1"/>
    </source>
</evidence>
<keyword evidence="6 11" id="KW-0560">Oxidoreductase</keyword>
<dbReference type="OrthoDB" id="9762933at2"/>
<dbReference type="RefSeq" id="WP_007288928.1">
    <property type="nucleotide sequence ID" value="NZ_AAWL01000005.1"/>
</dbReference>
<evidence type="ECO:0000259" key="12">
    <source>
        <dbReference type="Pfam" id="PF00317"/>
    </source>
</evidence>
<evidence type="ECO:0000256" key="1">
    <source>
        <dbReference type="ARBA" id="ARBA00001922"/>
    </source>
</evidence>
<dbReference type="Gene3D" id="3.20.70.20">
    <property type="match status" value="1"/>
</dbReference>
<organism evidence="14 15">
    <name type="scientific">Thermosinus carboxydivorans Nor1</name>
    <dbReference type="NCBI Taxonomy" id="401526"/>
    <lineage>
        <taxon>Bacteria</taxon>
        <taxon>Bacillati</taxon>
        <taxon>Bacillota</taxon>
        <taxon>Negativicutes</taxon>
        <taxon>Selenomonadales</taxon>
        <taxon>Sporomusaceae</taxon>
        <taxon>Thermosinus</taxon>
    </lineage>
</organism>
<dbReference type="SUPFAM" id="SSF48168">
    <property type="entry name" value="R1 subunit of ribonucleotide reductase, N-terminal domain"/>
    <property type="match status" value="1"/>
</dbReference>
<dbReference type="InterPro" id="IPR000788">
    <property type="entry name" value="RNR_lg_C"/>
</dbReference>
<keyword evidence="4 11" id="KW-0237">DNA synthesis</keyword>
<dbReference type="Pfam" id="PF00317">
    <property type="entry name" value="Ribonuc_red_lgN"/>
    <property type="match status" value="1"/>
</dbReference>
<evidence type="ECO:0000256" key="9">
    <source>
        <dbReference type="ARBA" id="ARBA00023285"/>
    </source>
</evidence>
<dbReference type="AlphaFoldDB" id="A1HPG6"/>
<comment type="function">
    <text evidence="11">Catalyzes the reduction of ribonucleotides to deoxyribonucleotides. May function to provide a pool of deoxyribonucleotide precursors for DNA repair during oxygen limitation and/or for immediate growth after restoration of oxygen.</text>
</comment>
<evidence type="ECO:0000256" key="4">
    <source>
        <dbReference type="ARBA" id="ARBA00022634"/>
    </source>
</evidence>
<comment type="cofactor">
    <cofactor evidence="1 11">
        <name>adenosylcob(III)alamin</name>
        <dbReference type="ChEBI" id="CHEBI:18408"/>
    </cofactor>
</comment>
<dbReference type="GO" id="GO:0071897">
    <property type="term" value="P:DNA biosynthetic process"/>
    <property type="evidence" value="ECO:0007669"/>
    <property type="project" value="UniProtKB-KW"/>
</dbReference>
<keyword evidence="5 11" id="KW-0547">Nucleotide-binding</keyword>
<dbReference type="EC" id="1.17.4.1" evidence="11"/>
<dbReference type="NCBIfam" id="TIGR02504">
    <property type="entry name" value="NrdJ_Z"/>
    <property type="match status" value="1"/>
</dbReference>
<evidence type="ECO:0000256" key="3">
    <source>
        <dbReference type="ARBA" id="ARBA00022628"/>
    </source>
</evidence>
<comment type="similarity">
    <text evidence="2 11">Belongs to the ribonucleoside diphosphate reductase class-2 family.</text>
</comment>
<dbReference type="Proteomes" id="UP000005139">
    <property type="component" value="Unassembled WGS sequence"/>
</dbReference>
<evidence type="ECO:0000256" key="6">
    <source>
        <dbReference type="ARBA" id="ARBA00023002"/>
    </source>
</evidence>
<evidence type="ECO:0000256" key="2">
    <source>
        <dbReference type="ARBA" id="ARBA00007405"/>
    </source>
</evidence>
<dbReference type="InterPro" id="IPR008926">
    <property type="entry name" value="RNR_R1-su_N"/>
</dbReference>